<evidence type="ECO:0000259" key="1">
    <source>
        <dbReference type="Pfam" id="PF21788"/>
    </source>
</evidence>
<reference evidence="2 4" key="2">
    <citation type="journal article" date="2013" name="Nature">
        <title>Insights into bilaterian evolution from three spiralian genomes.</title>
        <authorList>
            <person name="Simakov O."/>
            <person name="Marletaz F."/>
            <person name="Cho S.J."/>
            <person name="Edsinger-Gonzales E."/>
            <person name="Havlak P."/>
            <person name="Hellsten U."/>
            <person name="Kuo D.H."/>
            <person name="Larsson T."/>
            <person name="Lv J."/>
            <person name="Arendt D."/>
            <person name="Savage R."/>
            <person name="Osoegawa K."/>
            <person name="de Jong P."/>
            <person name="Grimwood J."/>
            <person name="Chapman J.A."/>
            <person name="Shapiro H."/>
            <person name="Aerts A."/>
            <person name="Otillar R.P."/>
            <person name="Terry A.Y."/>
            <person name="Boore J.L."/>
            <person name="Grigoriev I.V."/>
            <person name="Lindberg D.R."/>
            <person name="Seaver E.C."/>
            <person name="Weisblat D.A."/>
            <person name="Putnam N.H."/>
            <person name="Rokhsar D.S."/>
        </authorList>
    </citation>
    <scope>NUCLEOTIDE SEQUENCE</scope>
    <source>
        <strain evidence="2 4">I ESC-2004</strain>
    </source>
</reference>
<dbReference type="OMA" id="RFLMNIK"/>
<dbReference type="EMBL" id="AMQN01019838">
    <property type="status" value="NOT_ANNOTATED_CDS"/>
    <property type="molecule type" value="Genomic_DNA"/>
</dbReference>
<feature type="domain" description="Transposable element P transposase-like GTP-binding insertion" evidence="1">
    <location>
        <begin position="5"/>
        <end position="124"/>
    </location>
</feature>
<reference evidence="4" key="1">
    <citation type="submission" date="2012-12" db="EMBL/GenBank/DDBJ databases">
        <authorList>
            <person name="Hellsten U."/>
            <person name="Grimwood J."/>
            <person name="Chapman J.A."/>
            <person name="Shapiro H."/>
            <person name="Aerts A."/>
            <person name="Otillar R.P."/>
            <person name="Terry A.Y."/>
            <person name="Boore J.L."/>
            <person name="Simakov O."/>
            <person name="Marletaz F."/>
            <person name="Cho S.-J."/>
            <person name="Edsinger-Gonzales E."/>
            <person name="Havlak P."/>
            <person name="Kuo D.-H."/>
            <person name="Larsson T."/>
            <person name="Lv J."/>
            <person name="Arendt D."/>
            <person name="Savage R."/>
            <person name="Osoegawa K."/>
            <person name="de Jong P."/>
            <person name="Lindberg D.R."/>
            <person name="Seaver E.C."/>
            <person name="Weisblat D.A."/>
            <person name="Putnam N.H."/>
            <person name="Grigoriev I.V."/>
            <person name="Rokhsar D.S."/>
        </authorList>
    </citation>
    <scope>NUCLEOTIDE SEQUENCE</scope>
    <source>
        <strain evidence="4">I ESC-2004</strain>
    </source>
</reference>
<name>R7V067_CAPTE</name>
<sequence>FFDACHLLKNVRTSFQVFEIINTPSGPARWENLIKLQLLQEKEGLRAANKLSSRHIFFSNQKMKVKLAVQTLSNSVASALVYCKKTGCAGFRDVDATSKFISIFDKLFDVFNSRSPACKGFKAPISSTNWSQIKTFMNEAKFCLFNLRDVNNQLVVNGRKKMGFIGFLFN</sequence>
<gene>
    <name evidence="2" type="ORF">CAPTEDRAFT_46899</name>
</gene>
<reference evidence="3" key="3">
    <citation type="submission" date="2015-06" db="UniProtKB">
        <authorList>
            <consortium name="EnsemblMetazoa"/>
        </authorList>
    </citation>
    <scope>IDENTIFICATION</scope>
</reference>
<evidence type="ECO:0000313" key="4">
    <source>
        <dbReference type="Proteomes" id="UP000014760"/>
    </source>
</evidence>
<dbReference type="InterPro" id="IPR048366">
    <property type="entry name" value="TNP-like_GBD"/>
</dbReference>
<dbReference type="HOGENOM" id="CLU_1782058_0_0_1"/>
<feature type="non-terminal residue" evidence="2">
    <location>
        <position position="1"/>
    </location>
</feature>
<dbReference type="OrthoDB" id="10063305at2759"/>
<dbReference type="Proteomes" id="UP000014760">
    <property type="component" value="Unassembled WGS sequence"/>
</dbReference>
<evidence type="ECO:0000313" key="3">
    <source>
        <dbReference type="EnsemblMetazoa" id="CapteP46899"/>
    </source>
</evidence>
<organism evidence="2">
    <name type="scientific">Capitella teleta</name>
    <name type="common">Polychaete worm</name>
    <dbReference type="NCBI Taxonomy" id="283909"/>
    <lineage>
        <taxon>Eukaryota</taxon>
        <taxon>Metazoa</taxon>
        <taxon>Spiralia</taxon>
        <taxon>Lophotrochozoa</taxon>
        <taxon>Annelida</taxon>
        <taxon>Polychaeta</taxon>
        <taxon>Sedentaria</taxon>
        <taxon>Scolecida</taxon>
        <taxon>Capitellidae</taxon>
        <taxon>Capitella</taxon>
    </lineage>
</organism>
<dbReference type="EMBL" id="KB296317">
    <property type="protein sequence ID" value="ELU11922.1"/>
    <property type="molecule type" value="Genomic_DNA"/>
</dbReference>
<dbReference type="AlphaFoldDB" id="R7V067"/>
<evidence type="ECO:0000313" key="2">
    <source>
        <dbReference type="EMBL" id="ELU11922.1"/>
    </source>
</evidence>
<dbReference type="EnsemblMetazoa" id="CapteT46899">
    <property type="protein sequence ID" value="CapteP46899"/>
    <property type="gene ID" value="CapteG46899"/>
</dbReference>
<dbReference type="STRING" id="283909.R7V067"/>
<keyword evidence="4" id="KW-1185">Reference proteome</keyword>
<proteinExistence type="predicted"/>
<protein>
    <recommendedName>
        <fullName evidence="1">Transposable element P transposase-like GTP-binding insertion domain-containing protein</fullName>
    </recommendedName>
</protein>
<dbReference type="PANTHER" id="PTHR47577:SF2">
    <property type="entry name" value="THAP DOMAIN CONTAINING 9"/>
    <property type="match status" value="1"/>
</dbReference>
<dbReference type="Pfam" id="PF21788">
    <property type="entry name" value="TNP-like_GBD"/>
    <property type="match status" value="1"/>
</dbReference>
<dbReference type="PANTHER" id="PTHR47577">
    <property type="entry name" value="THAP DOMAIN-CONTAINING PROTEIN 6"/>
    <property type="match status" value="1"/>
</dbReference>
<feature type="non-terminal residue" evidence="2">
    <location>
        <position position="170"/>
    </location>
</feature>
<accession>R7V067</accession>